<comment type="similarity">
    <text evidence="2">Belongs to the ETF-QO/FixC family.</text>
</comment>
<evidence type="ECO:0000256" key="4">
    <source>
        <dbReference type="ARBA" id="ARBA00022827"/>
    </source>
</evidence>
<sequence length="436" mass="45732">MTEPDFDVVVVGAGPAGSVAATLLARQGRSVAVIERGEAPGSKNLSGGVLYSRVLEQVVPDYLDHAPYERRVTRNEVVFLTPDSAVGLDVASDRLADPVNAVTVLRARFDPWLAAQAEEAGAYLMPGVRVDRVLTEDDGPGAGRRVVGVQAGEDELRARVVVAADGVNSFLAREAGLRPTPPTHHLAVGVKAVLSLPEAVIEDRFGVSGDEGAAIAYVGDCTQGVGGGGIVYTNRTSLSVGVVLRLDDLVAKGLAAADVFERFLAHPRLARYVRGAEIVEYGSHLVAEGGWDMLGEVATDGMVVVGDAAGLTINSGLTVRGMDLAIGSAIAAAEGVEAALAAGDVSAAGLAGYRERLLAGTVGQDLRTYAKAPAFLERPRMYGDYGRLLEEIMLDVFRLDGTPRRHLARVARDALRRSPVRLRDLASDALAGVRAL</sequence>
<gene>
    <name evidence="8" type="ORF">CHO01_15340</name>
    <name evidence="9" type="ORF">HNR08_000375</name>
</gene>
<keyword evidence="3" id="KW-0285">Flavoprotein</keyword>
<dbReference type="Pfam" id="PF01494">
    <property type="entry name" value="FAD_binding_3"/>
    <property type="match status" value="1"/>
</dbReference>
<evidence type="ECO:0000259" key="6">
    <source>
        <dbReference type="Pfam" id="PF01494"/>
    </source>
</evidence>
<organism evidence="8 10">
    <name type="scientific">Cellulomonas hominis</name>
    <dbReference type="NCBI Taxonomy" id="156981"/>
    <lineage>
        <taxon>Bacteria</taxon>
        <taxon>Bacillati</taxon>
        <taxon>Actinomycetota</taxon>
        <taxon>Actinomycetes</taxon>
        <taxon>Micrococcales</taxon>
        <taxon>Cellulomonadaceae</taxon>
        <taxon>Cellulomonas</taxon>
    </lineage>
</organism>
<evidence type="ECO:0000313" key="11">
    <source>
        <dbReference type="Proteomes" id="UP000564629"/>
    </source>
</evidence>
<evidence type="ECO:0000259" key="7">
    <source>
        <dbReference type="Pfam" id="PF26311"/>
    </source>
</evidence>
<name>A0A511FF15_9CELL</name>
<evidence type="ECO:0000256" key="2">
    <source>
        <dbReference type="ARBA" id="ARBA00006796"/>
    </source>
</evidence>
<dbReference type="InterPro" id="IPR036188">
    <property type="entry name" value="FAD/NAD-bd_sf"/>
</dbReference>
<evidence type="ECO:0000313" key="10">
    <source>
        <dbReference type="Proteomes" id="UP000321723"/>
    </source>
</evidence>
<dbReference type="RefSeq" id="WP_146836066.1">
    <property type="nucleotide sequence ID" value="NZ_BJVQ01000016.1"/>
</dbReference>
<dbReference type="InterPro" id="IPR059103">
    <property type="entry name" value="FixC-like_C"/>
</dbReference>
<dbReference type="GO" id="GO:0071949">
    <property type="term" value="F:FAD binding"/>
    <property type="evidence" value="ECO:0007669"/>
    <property type="project" value="InterPro"/>
</dbReference>
<dbReference type="GO" id="GO:0016491">
    <property type="term" value="F:oxidoreductase activity"/>
    <property type="evidence" value="ECO:0007669"/>
    <property type="project" value="UniProtKB-KW"/>
</dbReference>
<dbReference type="PANTHER" id="PTHR43624:SF2">
    <property type="entry name" value="ELECTRON TRANSFER FLAVOPROTEIN-QUINONE OXIDOREDUCTASE YDIS-RELATED"/>
    <property type="match status" value="1"/>
</dbReference>
<evidence type="ECO:0000256" key="1">
    <source>
        <dbReference type="ARBA" id="ARBA00001974"/>
    </source>
</evidence>
<dbReference type="SUPFAM" id="SSF54373">
    <property type="entry name" value="FAD-linked reductases, C-terminal domain"/>
    <property type="match status" value="1"/>
</dbReference>
<dbReference type="InterPro" id="IPR002938">
    <property type="entry name" value="FAD-bd"/>
</dbReference>
<keyword evidence="5 9" id="KW-0560">Oxidoreductase</keyword>
<reference evidence="9 11" key="2">
    <citation type="submission" date="2020-08" db="EMBL/GenBank/DDBJ databases">
        <title>Sequencing the genomes of 1000 actinobacteria strains.</title>
        <authorList>
            <person name="Klenk H.-P."/>
        </authorList>
    </citation>
    <scope>NUCLEOTIDE SEQUENCE [LARGE SCALE GENOMIC DNA]</scope>
    <source>
        <strain evidence="9 11">DSM 9581</strain>
    </source>
</reference>
<dbReference type="EMBL" id="BJVQ01000016">
    <property type="protein sequence ID" value="GEL46418.1"/>
    <property type="molecule type" value="Genomic_DNA"/>
</dbReference>
<dbReference type="EC" id="1.5.5.-" evidence="9"/>
<dbReference type="Proteomes" id="UP000564629">
    <property type="component" value="Unassembled WGS sequence"/>
</dbReference>
<evidence type="ECO:0000256" key="5">
    <source>
        <dbReference type="ARBA" id="ARBA00023002"/>
    </source>
</evidence>
<proteinExistence type="inferred from homology"/>
<evidence type="ECO:0000256" key="3">
    <source>
        <dbReference type="ARBA" id="ARBA00022630"/>
    </source>
</evidence>
<dbReference type="Gene3D" id="3.50.50.60">
    <property type="entry name" value="FAD/NAD(P)-binding domain"/>
    <property type="match status" value="1"/>
</dbReference>
<comment type="cofactor">
    <cofactor evidence="1">
        <name>FAD</name>
        <dbReference type="ChEBI" id="CHEBI:57692"/>
    </cofactor>
</comment>
<reference evidence="8 10" key="1">
    <citation type="submission" date="2019-07" db="EMBL/GenBank/DDBJ databases">
        <title>Whole genome shotgun sequence of Cellulomonas hominis NBRC 16055.</title>
        <authorList>
            <person name="Hosoyama A."/>
            <person name="Uohara A."/>
            <person name="Ohji S."/>
            <person name="Ichikawa N."/>
        </authorList>
    </citation>
    <scope>NUCLEOTIDE SEQUENCE [LARGE SCALE GENOMIC DNA]</scope>
    <source>
        <strain evidence="8 10">NBRC 16055</strain>
    </source>
</reference>
<keyword evidence="10" id="KW-1185">Reference proteome</keyword>
<evidence type="ECO:0000313" key="8">
    <source>
        <dbReference type="EMBL" id="GEL46418.1"/>
    </source>
</evidence>
<accession>A0A511FF15</accession>
<dbReference type="SUPFAM" id="SSF51905">
    <property type="entry name" value="FAD/NAD(P)-binding domain"/>
    <property type="match status" value="1"/>
</dbReference>
<protein>
    <submittedName>
        <fullName evidence="9">Electron transfer flavoprotein-quinone oxidoreductase</fullName>
        <ecNumber evidence="9">1.5.5.-</ecNumber>
    </submittedName>
    <submittedName>
        <fullName evidence="8">FAD-dependent oxidoreductase</fullName>
    </submittedName>
</protein>
<dbReference type="PANTHER" id="PTHR43624">
    <property type="entry name" value="ELECTRON TRANSFER FLAVOPROTEIN-QUINONE OXIDOREDUCTASE YDIS-RELATED"/>
    <property type="match status" value="1"/>
</dbReference>
<evidence type="ECO:0000313" key="9">
    <source>
        <dbReference type="EMBL" id="MBB5471639.1"/>
    </source>
</evidence>
<dbReference type="InterPro" id="IPR039651">
    <property type="entry name" value="FixC-like"/>
</dbReference>
<feature type="domain" description="FixC-like C-terminal" evidence="7">
    <location>
        <begin position="372"/>
        <end position="435"/>
    </location>
</feature>
<dbReference type="Proteomes" id="UP000321723">
    <property type="component" value="Unassembled WGS sequence"/>
</dbReference>
<keyword evidence="4" id="KW-0274">FAD</keyword>
<dbReference type="AlphaFoldDB" id="A0A511FF15"/>
<dbReference type="EMBL" id="JACHDN010000001">
    <property type="protein sequence ID" value="MBB5471639.1"/>
    <property type="molecule type" value="Genomic_DNA"/>
</dbReference>
<comment type="caution">
    <text evidence="8">The sequence shown here is derived from an EMBL/GenBank/DDBJ whole genome shotgun (WGS) entry which is preliminary data.</text>
</comment>
<dbReference type="OrthoDB" id="833207at2"/>
<feature type="domain" description="FAD-binding" evidence="6">
    <location>
        <begin position="6"/>
        <end position="180"/>
    </location>
</feature>
<dbReference type="PRINTS" id="PR00420">
    <property type="entry name" value="RNGMNOXGNASE"/>
</dbReference>
<dbReference type="Pfam" id="PF26311">
    <property type="entry name" value="ETF-QO_FixC_C"/>
    <property type="match status" value="1"/>
</dbReference>